<dbReference type="HAMAP" id="MF_00479">
    <property type="entry name" value="RsxG_RnfG"/>
    <property type="match status" value="1"/>
</dbReference>
<keyword evidence="9" id="KW-1185">Reference proteome</keyword>
<evidence type="ECO:0000256" key="6">
    <source>
        <dbReference type="HAMAP-Rule" id="MF_00479"/>
    </source>
</evidence>
<dbReference type="Proteomes" id="UP001314796">
    <property type="component" value="Unassembled WGS sequence"/>
</dbReference>
<evidence type="ECO:0000313" key="9">
    <source>
        <dbReference type="Proteomes" id="UP001314796"/>
    </source>
</evidence>
<proteinExistence type="inferred from homology"/>
<comment type="caution">
    <text evidence="8">The sequence shown here is derived from an EMBL/GenBank/DDBJ whole genome shotgun (WGS) entry which is preliminary data.</text>
</comment>
<evidence type="ECO:0000256" key="4">
    <source>
        <dbReference type="ARBA" id="ARBA00022643"/>
    </source>
</evidence>
<feature type="modified residue" description="FMN phosphoryl threonine" evidence="6">
    <location>
        <position position="163"/>
    </location>
</feature>
<keyword evidence="6" id="KW-0812">Transmembrane</keyword>
<keyword evidence="1 6" id="KW-0813">Transport</keyword>
<keyword evidence="6" id="KW-1278">Translocase</keyword>
<dbReference type="PANTHER" id="PTHR36118:SF1">
    <property type="entry name" value="ION-TRANSLOCATING OXIDOREDUCTASE COMPLEX SUBUNIT G"/>
    <property type="match status" value="1"/>
</dbReference>
<protein>
    <recommendedName>
        <fullName evidence="6">Ion-translocating oxidoreductase complex subunit G</fullName>
        <ecNumber evidence="6">7.-.-.-</ecNumber>
    </recommendedName>
    <alternativeName>
        <fullName evidence="6">Rnf electron transport complex subunit G</fullName>
    </alternativeName>
</protein>
<dbReference type="InterPro" id="IPR010209">
    <property type="entry name" value="Ion_transpt_RnfG/RsxG"/>
</dbReference>
<reference evidence="8 9" key="1">
    <citation type="submission" date="2021-01" db="EMBL/GenBank/DDBJ databases">
        <title>Genomic Encyclopedia of Type Strains, Phase IV (KMG-IV): sequencing the most valuable type-strain genomes for metagenomic binning, comparative biology and taxonomic classification.</title>
        <authorList>
            <person name="Goeker M."/>
        </authorList>
    </citation>
    <scope>NUCLEOTIDE SEQUENCE [LARGE SCALE GENOMIC DNA]</scope>
    <source>
        <strain evidence="8 9">DSM 25890</strain>
    </source>
</reference>
<evidence type="ECO:0000259" key="7">
    <source>
        <dbReference type="SMART" id="SM00900"/>
    </source>
</evidence>
<keyword evidence="4 6" id="KW-0288">FMN</keyword>
<keyword evidence="3 6" id="KW-0285">Flavoprotein</keyword>
<dbReference type="NCBIfam" id="TIGR01947">
    <property type="entry name" value="rnfG"/>
    <property type="match status" value="1"/>
</dbReference>
<dbReference type="PIRSF" id="PIRSF006091">
    <property type="entry name" value="E_trnsport_RnfG"/>
    <property type="match status" value="1"/>
</dbReference>
<dbReference type="Pfam" id="PF04205">
    <property type="entry name" value="FMN_bind"/>
    <property type="match status" value="1"/>
</dbReference>
<accession>A0ABS2NKV6</accession>
<evidence type="ECO:0000256" key="5">
    <source>
        <dbReference type="ARBA" id="ARBA00022982"/>
    </source>
</evidence>
<comment type="subcellular location">
    <subcellularLocation>
        <location evidence="6">Cell membrane</location>
        <topology evidence="6">Single-pass membrane protein</topology>
    </subcellularLocation>
</comment>
<name>A0ABS2NKV6_9FIRM</name>
<comment type="function">
    <text evidence="6">Part of a membrane-bound complex that couples electron transfer with translocation of ions across the membrane.</text>
</comment>
<dbReference type="InterPro" id="IPR007329">
    <property type="entry name" value="FMN-bd"/>
</dbReference>
<feature type="domain" description="FMN-binding" evidence="7">
    <location>
        <begin position="90"/>
        <end position="180"/>
    </location>
</feature>
<comment type="cofactor">
    <cofactor evidence="6">
        <name>FMN</name>
        <dbReference type="ChEBI" id="CHEBI:58210"/>
    </cofactor>
</comment>
<keyword evidence="6" id="KW-1133">Transmembrane helix</keyword>
<evidence type="ECO:0000313" key="8">
    <source>
        <dbReference type="EMBL" id="MBM7613570.1"/>
    </source>
</evidence>
<evidence type="ECO:0000256" key="1">
    <source>
        <dbReference type="ARBA" id="ARBA00022448"/>
    </source>
</evidence>
<dbReference type="PANTHER" id="PTHR36118">
    <property type="entry name" value="ION-TRANSLOCATING OXIDOREDUCTASE COMPLEX SUBUNIT G"/>
    <property type="match status" value="1"/>
</dbReference>
<dbReference type="RefSeq" id="WP_204399861.1">
    <property type="nucleotide sequence ID" value="NZ_JAFBEE010000001.1"/>
</dbReference>
<keyword evidence="6" id="KW-1003">Cell membrane</keyword>
<keyword evidence="6" id="KW-0472">Membrane</keyword>
<dbReference type="EC" id="7.-.-.-" evidence="6"/>
<evidence type="ECO:0000256" key="3">
    <source>
        <dbReference type="ARBA" id="ARBA00022630"/>
    </source>
</evidence>
<gene>
    <name evidence="6" type="primary">rnfG</name>
    <name evidence="8" type="ORF">JOC73_000078</name>
</gene>
<dbReference type="EMBL" id="JAFBEE010000001">
    <property type="protein sequence ID" value="MBM7613570.1"/>
    <property type="molecule type" value="Genomic_DNA"/>
</dbReference>
<keyword evidence="5 6" id="KW-0249">Electron transport</keyword>
<organism evidence="8 9">
    <name type="scientific">Alkaliphilus hydrothermalis</name>
    <dbReference type="NCBI Taxonomy" id="1482730"/>
    <lineage>
        <taxon>Bacteria</taxon>
        <taxon>Bacillati</taxon>
        <taxon>Bacillota</taxon>
        <taxon>Clostridia</taxon>
        <taxon>Peptostreptococcales</taxon>
        <taxon>Natronincolaceae</taxon>
        <taxon>Alkaliphilus</taxon>
    </lineage>
</organism>
<comment type="similarity">
    <text evidence="6">Belongs to the RnfG family.</text>
</comment>
<keyword evidence="2 6" id="KW-0597">Phosphoprotein</keyword>
<evidence type="ECO:0000256" key="2">
    <source>
        <dbReference type="ARBA" id="ARBA00022553"/>
    </source>
</evidence>
<comment type="subunit">
    <text evidence="6">The complex is composed of six subunits: RnfA, RnfB, RnfC, RnfD, RnfE and RnfG.</text>
</comment>
<dbReference type="SMART" id="SM00900">
    <property type="entry name" value="FMN_bind"/>
    <property type="match status" value="1"/>
</dbReference>
<sequence length="187" mass="20081">MRDIIRLGLILLLITSIAAFVLGMTNDFTKVIIQERAEQANVEAIQALLTDAEDFNKVELDSIEGIIVESYEGTKNGVIVGYTVKTKPQGYGGTVEVLVGMTIDGKISGVKVGEHTETPGLGSKIADASFIDQYLDKATNLVFLVRKDNVTSDEEIQAISGATISSEAVTDGVNAATQLFEDVLKNR</sequence>